<name>A0A1Y0VTP1_PEDPE</name>
<accession>A0A1Y0VTP1</accession>
<gene>
    <name evidence="1" type="ORF">S100892_00932</name>
</gene>
<dbReference type="InterPro" id="IPR035942">
    <property type="entry name" value="Lp2179-like_sf"/>
</dbReference>
<dbReference type="Gene3D" id="3.30.1820.10">
    <property type="entry name" value="Lp2179-like"/>
    <property type="match status" value="1"/>
</dbReference>
<dbReference type="EMBL" id="CP021474">
    <property type="protein sequence ID" value="ARW19506.1"/>
    <property type="molecule type" value="Genomic_DNA"/>
</dbReference>
<evidence type="ECO:0000313" key="2">
    <source>
        <dbReference type="Proteomes" id="UP000196118"/>
    </source>
</evidence>
<organism evidence="1 2">
    <name type="scientific">Pediococcus pentosaceus</name>
    <dbReference type="NCBI Taxonomy" id="1255"/>
    <lineage>
        <taxon>Bacteria</taxon>
        <taxon>Bacillati</taxon>
        <taxon>Bacillota</taxon>
        <taxon>Bacilli</taxon>
        <taxon>Lactobacillales</taxon>
        <taxon>Lactobacillaceae</taxon>
        <taxon>Pediococcus</taxon>
    </lineage>
</organism>
<evidence type="ECO:0008006" key="3">
    <source>
        <dbReference type="Google" id="ProtNLM"/>
    </source>
</evidence>
<protein>
    <recommendedName>
        <fullName evidence="3">Cysteine desulfurase</fullName>
    </recommendedName>
</protein>
<dbReference type="Pfam" id="PF08866">
    <property type="entry name" value="DUF1831"/>
    <property type="match status" value="1"/>
</dbReference>
<reference evidence="1 2" key="1">
    <citation type="submission" date="2017-05" db="EMBL/GenBank/DDBJ databases">
        <title>Genome sequence of Pediococcus pentosaceus strain SRCM100892.</title>
        <authorList>
            <person name="Cho S.H."/>
        </authorList>
    </citation>
    <scope>NUCLEOTIDE SEQUENCE [LARGE SCALE GENOMIC DNA]</scope>
    <source>
        <strain evidence="1 2">SRCM100892</strain>
    </source>
</reference>
<dbReference type="SUPFAM" id="SSF160800">
    <property type="entry name" value="Lp2179-like"/>
    <property type="match status" value="1"/>
</dbReference>
<dbReference type="AlphaFoldDB" id="A0A1Y0VTP1"/>
<sequence>MAFTKEVNVKGDNVIYTLNANIKKYTLLDLGFTTKNNGTFVLERSLDSTSPFNQGIKLKIMIKPDFSGFKMSTTTANGMQSVNIFSREQDAPLVEQYHFLIQELLEREVLAKNSY</sequence>
<dbReference type="Proteomes" id="UP000196118">
    <property type="component" value="Chromosome"/>
</dbReference>
<dbReference type="InterPro" id="IPR014965">
    <property type="entry name" value="Amino_acid_metab_prot_put"/>
</dbReference>
<proteinExistence type="predicted"/>
<evidence type="ECO:0000313" key="1">
    <source>
        <dbReference type="EMBL" id="ARW19506.1"/>
    </source>
</evidence>